<name>A0ABR1HAD5_9HYPO</name>
<proteinExistence type="predicted"/>
<dbReference type="Pfam" id="PF24883">
    <property type="entry name" value="NPHP3_N"/>
    <property type="match status" value="1"/>
</dbReference>
<keyword evidence="1" id="KW-0677">Repeat</keyword>
<dbReference type="PANTHER" id="PTHR40619:SF3">
    <property type="entry name" value="FUNGAL STAND N-TERMINAL GOODBYE DOMAIN-CONTAINING PROTEIN"/>
    <property type="match status" value="1"/>
</dbReference>
<evidence type="ECO:0000313" key="4">
    <source>
        <dbReference type="Proteomes" id="UP001498476"/>
    </source>
</evidence>
<sequence>MADKSLAARESNERQACLDFNETRLPEYHEAFANPQVRFNTALGRYAPVPKDGNMGQAVADNQQQLQLLPERSTTPSSNPPRLPFWDEMFPQAMAQLKTIRNEPAGLVRTPNSVRDAAGWPKIVNTLEVARAKYYNYSGFIGFWKKRGHKIADHATDGKTLFSLLPNSEYTSVIHCVFDVIFDAAKRTAEIREEVEGTLRQMREKLSDVERVVALCADDDDHIVPAAMNVLVSVLQALEDIVLYYSAKRGMRMTATVLWKKDEYKADLSECLAGIDSSSKRLIEEANLTHIRVTRLVNMKASEGLEKLKKLQLGQAKVLREQKRLADKQSDMAISGRKIASRQGKLATGLRREAASNERNAIANERNAAANMISATALNGFLRLSEEYFVAKSNLERAQCLNAKLVVKNERLSSALQQERSRSRGRYPLLSPEPISQDQLLQMLNLPDSAEETDVGNISDSAVLVNRRDQGRAEQLISNPQFQRWMVQTRSTELLVHGHMKPSRTSVSALSLFSAAIVQSLRRDQRFCTLAFFCGEHSNARDPLAGGIGIIKSLIVQLLNQYQFDGADLGLATREVDLDVLEDDAEQLCRLFVGLMRRVQSKVTLFCVLDSVNVYDDPEFMQELEVERVLYEVLSLTRDIRVQTHVKILLTSPTDTATIWEGFDERDLVSMAGQPKGDKRFDDSRLAVQLEGVLLG</sequence>
<evidence type="ECO:0000259" key="2">
    <source>
        <dbReference type="Pfam" id="PF24883"/>
    </source>
</evidence>
<gene>
    <name evidence="3" type="ORF">QQX98_004091</name>
</gene>
<dbReference type="PANTHER" id="PTHR40619">
    <property type="entry name" value="FUNGAL STAND N-TERMINAL GOODBYE DOMAIN-CONTAINING PROTEIN"/>
    <property type="match status" value="1"/>
</dbReference>
<dbReference type="InterPro" id="IPR056884">
    <property type="entry name" value="NPHP3-like_N"/>
</dbReference>
<keyword evidence="4" id="KW-1185">Reference proteome</keyword>
<comment type="caution">
    <text evidence="3">The sequence shown here is derived from an EMBL/GenBank/DDBJ whole genome shotgun (WGS) entry which is preliminary data.</text>
</comment>
<protein>
    <recommendedName>
        <fullName evidence="2">Nephrocystin 3-like N-terminal domain-containing protein</fullName>
    </recommendedName>
</protein>
<evidence type="ECO:0000256" key="1">
    <source>
        <dbReference type="ARBA" id="ARBA00022737"/>
    </source>
</evidence>
<organism evidence="3 4">
    <name type="scientific">Neonectria punicea</name>
    <dbReference type="NCBI Taxonomy" id="979145"/>
    <lineage>
        <taxon>Eukaryota</taxon>
        <taxon>Fungi</taxon>
        <taxon>Dikarya</taxon>
        <taxon>Ascomycota</taxon>
        <taxon>Pezizomycotina</taxon>
        <taxon>Sordariomycetes</taxon>
        <taxon>Hypocreomycetidae</taxon>
        <taxon>Hypocreales</taxon>
        <taxon>Nectriaceae</taxon>
        <taxon>Neonectria</taxon>
    </lineage>
</organism>
<reference evidence="3 4" key="1">
    <citation type="journal article" date="2025" name="Microbiol. Resour. Announc.">
        <title>Draft genome sequences for Neonectria magnoliae and Neonectria punicea, canker pathogens of Liriodendron tulipifera and Acer saccharum in West Virginia.</title>
        <authorList>
            <person name="Petronek H.M."/>
            <person name="Kasson M.T."/>
            <person name="Metheny A.M."/>
            <person name="Stauder C.M."/>
            <person name="Lovett B."/>
            <person name="Lynch S.C."/>
            <person name="Garnas J.R."/>
            <person name="Kasson L.R."/>
            <person name="Stajich J.E."/>
        </authorList>
    </citation>
    <scope>NUCLEOTIDE SEQUENCE [LARGE SCALE GENOMIC DNA]</scope>
    <source>
        <strain evidence="3 4">NRRL 64653</strain>
    </source>
</reference>
<feature type="domain" description="Nephrocystin 3-like N-terminal" evidence="2">
    <location>
        <begin position="473"/>
        <end position="652"/>
    </location>
</feature>
<evidence type="ECO:0000313" key="3">
    <source>
        <dbReference type="EMBL" id="KAK7418116.1"/>
    </source>
</evidence>
<accession>A0ABR1HAD5</accession>
<dbReference type="Proteomes" id="UP001498476">
    <property type="component" value="Unassembled WGS sequence"/>
</dbReference>
<dbReference type="EMBL" id="JAZAVJ010000050">
    <property type="protein sequence ID" value="KAK7418116.1"/>
    <property type="molecule type" value="Genomic_DNA"/>
</dbReference>